<sequence>MAPKVKNVMGSNHSRKGKTSGSSSAREPMQKNGKKVVQRYGWEWFECHKKVKYMGNEFVNEVRLQSQFPVTYQIMIELGLRFTFENSGNCNLTLVREFYNNLRWRFCYGGLNTYFLRAEGTEEEIVDMTISYHPDMTGKLVDVTRTKALDTSYGPILSAQERQTRDDNITARMFGVAEL</sequence>
<gene>
    <name evidence="2" type="ORF">H5410_002883</name>
</gene>
<comment type="caution">
    <text evidence="2">The sequence shown here is derived from an EMBL/GenBank/DDBJ whole genome shotgun (WGS) entry which is preliminary data.</text>
</comment>
<organism evidence="2 3">
    <name type="scientific">Solanum commersonii</name>
    <name type="common">Commerson's wild potato</name>
    <name type="synonym">Commerson's nightshade</name>
    <dbReference type="NCBI Taxonomy" id="4109"/>
    <lineage>
        <taxon>Eukaryota</taxon>
        <taxon>Viridiplantae</taxon>
        <taxon>Streptophyta</taxon>
        <taxon>Embryophyta</taxon>
        <taxon>Tracheophyta</taxon>
        <taxon>Spermatophyta</taxon>
        <taxon>Magnoliopsida</taxon>
        <taxon>eudicotyledons</taxon>
        <taxon>Gunneridae</taxon>
        <taxon>Pentapetalae</taxon>
        <taxon>asterids</taxon>
        <taxon>lamiids</taxon>
        <taxon>Solanales</taxon>
        <taxon>Solanaceae</taxon>
        <taxon>Solanoideae</taxon>
        <taxon>Solaneae</taxon>
        <taxon>Solanum</taxon>
    </lineage>
</organism>
<reference evidence="2 3" key="1">
    <citation type="submission" date="2020-09" db="EMBL/GenBank/DDBJ databases">
        <title>De no assembly of potato wild relative species, Solanum commersonii.</title>
        <authorList>
            <person name="Cho K."/>
        </authorList>
    </citation>
    <scope>NUCLEOTIDE SEQUENCE [LARGE SCALE GENOMIC DNA]</scope>
    <source>
        <strain evidence="2">LZ3.2</strain>
        <tissue evidence="2">Leaf</tissue>
    </source>
</reference>
<keyword evidence="3" id="KW-1185">Reference proteome</keyword>
<dbReference type="OrthoDB" id="1326804at2759"/>
<dbReference type="AlphaFoldDB" id="A0A9J6B360"/>
<feature type="region of interest" description="Disordered" evidence="1">
    <location>
        <begin position="1"/>
        <end position="32"/>
    </location>
</feature>
<dbReference type="Proteomes" id="UP000824120">
    <property type="component" value="Chromosome 1"/>
</dbReference>
<evidence type="ECO:0000313" key="2">
    <source>
        <dbReference type="EMBL" id="KAG5631166.1"/>
    </source>
</evidence>
<protein>
    <submittedName>
        <fullName evidence="2">Uncharacterized protein</fullName>
    </submittedName>
</protein>
<evidence type="ECO:0000313" key="3">
    <source>
        <dbReference type="Proteomes" id="UP000824120"/>
    </source>
</evidence>
<proteinExistence type="predicted"/>
<name>A0A9J6B360_SOLCO</name>
<evidence type="ECO:0000256" key="1">
    <source>
        <dbReference type="SAM" id="MobiDB-lite"/>
    </source>
</evidence>
<accession>A0A9J6B360</accession>
<dbReference type="EMBL" id="JACXVP010000001">
    <property type="protein sequence ID" value="KAG5631166.1"/>
    <property type="molecule type" value="Genomic_DNA"/>
</dbReference>